<comment type="similarity">
    <text evidence="2 10">Belongs to the glyceraldehyde-3-phosphate dehydrogenase family.</text>
</comment>
<dbReference type="Gene3D" id="3.30.360.10">
    <property type="entry name" value="Dihydrodipicolinate Reductase, domain 2"/>
    <property type="match status" value="1"/>
</dbReference>
<dbReference type="SUPFAM" id="SSF55347">
    <property type="entry name" value="Glyceraldehyde-3-phosphate dehydrogenase-like, C-terminal domain"/>
    <property type="match status" value="1"/>
</dbReference>
<dbReference type="STRING" id="1355015.LK06_006610"/>
<dbReference type="PIRSF" id="PIRSF000149">
    <property type="entry name" value="GAP_DH"/>
    <property type="match status" value="1"/>
</dbReference>
<dbReference type="NCBIfam" id="TIGR01534">
    <property type="entry name" value="GAPDH-I"/>
    <property type="match status" value="1"/>
</dbReference>
<dbReference type="EMBL" id="CP022433">
    <property type="protein sequence ID" value="ASN23934.1"/>
    <property type="molecule type" value="Genomic_DNA"/>
</dbReference>
<dbReference type="GO" id="GO:0005737">
    <property type="term" value="C:cytoplasm"/>
    <property type="evidence" value="ECO:0007669"/>
    <property type="project" value="UniProtKB-SubCell"/>
</dbReference>
<keyword evidence="5" id="KW-0560">Oxidoreductase</keyword>
<evidence type="ECO:0000256" key="6">
    <source>
        <dbReference type="PIRSR" id="PIRSR000149-1"/>
    </source>
</evidence>
<evidence type="ECO:0000256" key="9">
    <source>
        <dbReference type="PIRSR" id="PIRSR000149-4"/>
    </source>
</evidence>
<dbReference type="OrthoDB" id="9803304at2"/>
<feature type="binding site" evidence="7">
    <location>
        <position position="234"/>
    </location>
    <ligand>
        <name>D-glyceraldehyde 3-phosphate</name>
        <dbReference type="ChEBI" id="CHEBI:59776"/>
    </ligand>
</feature>
<proteinExistence type="inferred from homology"/>
<feature type="site" description="Activates thiol group during catalysis" evidence="9">
    <location>
        <position position="180"/>
    </location>
</feature>
<feature type="binding site" evidence="8">
    <location>
        <position position="35"/>
    </location>
    <ligand>
        <name>NAD(+)</name>
        <dbReference type="ChEBI" id="CHEBI:57540"/>
    </ligand>
</feature>
<accession>A0A221NVH9</accession>
<feature type="binding site" evidence="7">
    <location>
        <position position="183"/>
    </location>
    <ligand>
        <name>D-glyceraldehyde 3-phosphate</name>
        <dbReference type="ChEBI" id="CHEBI:59776"/>
    </ligand>
</feature>
<feature type="domain" description="Glyceraldehyde 3-phosphate dehydrogenase NAD(P) binding" evidence="11">
    <location>
        <begin position="3"/>
        <end position="153"/>
    </location>
</feature>
<sequence>MTIRVGINGFGRIGRNYFRALLEQGADIEVVAVNDLGDTATTAHLLKYDTILGRLKQEVSHTADTITVDGHTIKVLSERNPADIPWGELGVDIVIESTGIFTKREDAAKHLAGGAKKVLISAPAKDEDITVVMGVNQEKYDPAQHHVISNASCTTNCVAPMAKVLDESFGIVKGLMTTVHAYTNDQRILDFPHKDLRRARAAAENIIPTTTGAAKATALVLPQLKGKLDGIAMRVPVPTGSVTDLVVELSREVTREEVNAAFQKAAEGELKGLLDYTEDPIVSSDIVNAPVSCTFDSSLTMVQEGKNVKVIGWYDNEWGYSNRLVDLTVFVGNQL</sequence>
<evidence type="ECO:0000256" key="8">
    <source>
        <dbReference type="PIRSR" id="PIRSR000149-3"/>
    </source>
</evidence>
<dbReference type="InterPro" id="IPR006424">
    <property type="entry name" value="Glyceraldehyde-3-P_DH_1"/>
</dbReference>
<evidence type="ECO:0000256" key="4">
    <source>
        <dbReference type="ARBA" id="ARBA00022741"/>
    </source>
</evidence>
<protein>
    <submittedName>
        <fullName evidence="12">Type I glyceraldehyde-3-phosphate dehydrogenase</fullName>
    </submittedName>
</protein>
<feature type="binding site" evidence="8">
    <location>
        <begin position="12"/>
        <end position="13"/>
    </location>
    <ligand>
        <name>NAD(+)</name>
        <dbReference type="ChEBI" id="CHEBI:57540"/>
    </ligand>
</feature>
<dbReference type="InterPro" id="IPR020829">
    <property type="entry name" value="GlycerAld_3-P_DH_cat"/>
</dbReference>
<dbReference type="GO" id="GO:0051287">
    <property type="term" value="F:NAD binding"/>
    <property type="evidence" value="ECO:0007669"/>
    <property type="project" value="InterPro"/>
</dbReference>
<evidence type="ECO:0000256" key="7">
    <source>
        <dbReference type="PIRSR" id="PIRSR000149-2"/>
    </source>
</evidence>
<dbReference type="AlphaFoldDB" id="A0A221NVH9"/>
<dbReference type="InterPro" id="IPR020831">
    <property type="entry name" value="GlycerAld/Erythrose_P_DH"/>
</dbReference>
<feature type="binding site" evidence="8">
    <location>
        <position position="316"/>
    </location>
    <ligand>
        <name>NAD(+)</name>
        <dbReference type="ChEBI" id="CHEBI:57540"/>
    </ligand>
</feature>
<keyword evidence="13" id="KW-1185">Reference proteome</keyword>
<dbReference type="SMART" id="SM00846">
    <property type="entry name" value="Gp_dh_N"/>
    <property type="match status" value="1"/>
</dbReference>
<evidence type="ECO:0000256" key="3">
    <source>
        <dbReference type="ARBA" id="ARBA00022490"/>
    </source>
</evidence>
<evidence type="ECO:0000313" key="12">
    <source>
        <dbReference type="EMBL" id="ASN23934.1"/>
    </source>
</evidence>
<dbReference type="PRINTS" id="PR00078">
    <property type="entry name" value="G3PDHDRGNASE"/>
</dbReference>
<feature type="binding site" evidence="8">
    <location>
        <position position="121"/>
    </location>
    <ligand>
        <name>NAD(+)</name>
        <dbReference type="ChEBI" id="CHEBI:57540"/>
    </ligand>
</feature>
<dbReference type="Gene3D" id="3.40.50.720">
    <property type="entry name" value="NAD(P)-binding Rossmann-like Domain"/>
    <property type="match status" value="1"/>
</dbReference>
<dbReference type="GO" id="GO:0006006">
    <property type="term" value="P:glucose metabolic process"/>
    <property type="evidence" value="ECO:0007669"/>
    <property type="project" value="InterPro"/>
</dbReference>
<gene>
    <name evidence="12" type="primary">gap</name>
    <name evidence="12" type="ORF">LK07_07715</name>
</gene>
<reference evidence="12 13" key="1">
    <citation type="submission" date="2017-07" db="EMBL/GenBank/DDBJ databases">
        <title>Genome sequence of Streptomyces pluripotens MUSC 137T.</title>
        <authorList>
            <person name="Ser H.-L."/>
            <person name="Lee L.-H."/>
        </authorList>
    </citation>
    <scope>NUCLEOTIDE SEQUENCE [LARGE SCALE GENOMIC DNA]</scope>
    <source>
        <strain evidence="12 13">MUSC 137</strain>
    </source>
</reference>
<dbReference type="InterPro" id="IPR020828">
    <property type="entry name" value="GlycerAld_3-P_DH_NAD(P)-bd"/>
</dbReference>
<dbReference type="InterPro" id="IPR036291">
    <property type="entry name" value="NAD(P)-bd_dom_sf"/>
</dbReference>
<dbReference type="Pfam" id="PF00044">
    <property type="entry name" value="Gp_dh_N"/>
    <property type="match status" value="1"/>
</dbReference>
<feature type="binding site" evidence="7">
    <location>
        <begin position="211"/>
        <end position="212"/>
    </location>
    <ligand>
        <name>D-glyceraldehyde 3-phosphate</name>
        <dbReference type="ChEBI" id="CHEBI:59776"/>
    </ligand>
</feature>
<keyword evidence="4 8" id="KW-0547">Nucleotide-binding</keyword>
<evidence type="ECO:0000256" key="2">
    <source>
        <dbReference type="ARBA" id="ARBA00007406"/>
    </source>
</evidence>
<dbReference type="FunFam" id="3.40.50.720:FF:000001">
    <property type="entry name" value="Glyceraldehyde-3-phosphate dehydrogenase"/>
    <property type="match status" value="1"/>
</dbReference>
<dbReference type="SUPFAM" id="SSF51735">
    <property type="entry name" value="NAD(P)-binding Rossmann-fold domains"/>
    <property type="match status" value="1"/>
</dbReference>
<dbReference type="CDD" id="cd18126">
    <property type="entry name" value="GAPDH_I_C"/>
    <property type="match status" value="1"/>
</dbReference>
<dbReference type="RefSeq" id="WP_039656070.1">
    <property type="nucleotide sequence ID" value="NZ_CP021080.1"/>
</dbReference>
<dbReference type="CDD" id="cd05214">
    <property type="entry name" value="GAPDH_I_N"/>
    <property type="match status" value="1"/>
</dbReference>
<dbReference type="Pfam" id="PF02800">
    <property type="entry name" value="Gp_dh_C"/>
    <property type="match status" value="1"/>
</dbReference>
<evidence type="ECO:0000256" key="10">
    <source>
        <dbReference type="RuleBase" id="RU000397"/>
    </source>
</evidence>
<organism evidence="12 13">
    <name type="scientific">Streptomyces pluripotens</name>
    <dbReference type="NCBI Taxonomy" id="1355015"/>
    <lineage>
        <taxon>Bacteria</taxon>
        <taxon>Bacillati</taxon>
        <taxon>Actinomycetota</taxon>
        <taxon>Actinomycetes</taxon>
        <taxon>Kitasatosporales</taxon>
        <taxon>Streptomycetaceae</taxon>
        <taxon>Streptomyces</taxon>
    </lineage>
</organism>
<evidence type="ECO:0000259" key="11">
    <source>
        <dbReference type="SMART" id="SM00846"/>
    </source>
</evidence>
<feature type="binding site" evidence="8">
    <location>
        <position position="79"/>
    </location>
    <ligand>
        <name>NAD(+)</name>
        <dbReference type="ChEBI" id="CHEBI:57540"/>
    </ligand>
</feature>
<evidence type="ECO:0000313" key="13">
    <source>
        <dbReference type="Proteomes" id="UP000031501"/>
    </source>
</evidence>
<feature type="active site" description="Nucleophile" evidence="6">
    <location>
        <position position="153"/>
    </location>
</feature>
<dbReference type="KEGG" id="splu:LK06_006610"/>
<evidence type="ECO:0000256" key="1">
    <source>
        <dbReference type="ARBA" id="ARBA00004496"/>
    </source>
</evidence>
<dbReference type="GO" id="GO:0050661">
    <property type="term" value="F:NADP binding"/>
    <property type="evidence" value="ECO:0007669"/>
    <property type="project" value="InterPro"/>
</dbReference>
<keyword evidence="3" id="KW-0963">Cytoplasm</keyword>
<comment type="subcellular location">
    <subcellularLocation>
        <location evidence="1">Cytoplasm</location>
    </subcellularLocation>
</comment>
<dbReference type="Proteomes" id="UP000031501">
    <property type="component" value="Chromosome"/>
</dbReference>
<dbReference type="GO" id="GO:0004365">
    <property type="term" value="F:glyceraldehyde-3-phosphate dehydrogenase (NAD+) (phosphorylating) activity"/>
    <property type="evidence" value="ECO:0007669"/>
    <property type="project" value="UniProtKB-ARBA"/>
</dbReference>
<feature type="binding site" evidence="7">
    <location>
        <begin position="152"/>
        <end position="154"/>
    </location>
    <ligand>
        <name>D-glyceraldehyde 3-phosphate</name>
        <dbReference type="ChEBI" id="CHEBI:59776"/>
    </ligand>
</feature>
<keyword evidence="8" id="KW-0520">NAD</keyword>
<name>A0A221NVH9_9ACTN</name>
<evidence type="ECO:0000256" key="5">
    <source>
        <dbReference type="ARBA" id="ARBA00023002"/>
    </source>
</evidence>
<dbReference type="FunFam" id="3.30.360.10:FF:000002">
    <property type="entry name" value="Glyceraldehyde-3-phosphate dehydrogenase"/>
    <property type="match status" value="1"/>
</dbReference>
<dbReference type="PANTHER" id="PTHR43148">
    <property type="entry name" value="GLYCERALDEHYDE-3-PHOSPHATE DEHYDROGENASE 2"/>
    <property type="match status" value="1"/>
</dbReference>